<gene>
    <name evidence="2" type="ORF">BKM31_40875</name>
</gene>
<proteinExistence type="predicted"/>
<feature type="compositionally biased region" description="Polar residues" evidence="1">
    <location>
        <begin position="267"/>
        <end position="276"/>
    </location>
</feature>
<dbReference type="RefSeq" id="WP_080043276.1">
    <property type="nucleotide sequence ID" value="NZ_CP017717.1"/>
</dbReference>
<organism evidence="2 3">
    <name type="scientific">[Actinomadura] parvosata subsp. kistnae</name>
    <dbReference type="NCBI Taxonomy" id="1909395"/>
    <lineage>
        <taxon>Bacteria</taxon>
        <taxon>Bacillati</taxon>
        <taxon>Actinomycetota</taxon>
        <taxon>Actinomycetes</taxon>
        <taxon>Streptosporangiales</taxon>
        <taxon>Streptosporangiaceae</taxon>
        <taxon>Nonomuraea</taxon>
    </lineage>
</organism>
<dbReference type="OrthoDB" id="3535985at2"/>
<feature type="compositionally biased region" description="Acidic residues" evidence="1">
    <location>
        <begin position="292"/>
        <end position="304"/>
    </location>
</feature>
<feature type="compositionally biased region" description="Low complexity" evidence="1">
    <location>
        <begin position="332"/>
        <end position="357"/>
    </location>
</feature>
<evidence type="ECO:0000313" key="2">
    <source>
        <dbReference type="EMBL" id="AQZ66963.1"/>
    </source>
</evidence>
<name>A0A1V0A9W7_9ACTN</name>
<reference evidence="3" key="1">
    <citation type="journal article" date="2017" name="Med. Chem. Commun.">
        <title>Nonomuraea sp. ATCC 55076 harbours the largest actinomycete chromosome to date and the kistamicin biosynthetic gene cluster.</title>
        <authorList>
            <person name="Nazari B."/>
            <person name="Forneris C.C."/>
            <person name="Gibson M.I."/>
            <person name="Moon K."/>
            <person name="Schramma K.R."/>
            <person name="Seyedsayamdost M.R."/>
        </authorList>
    </citation>
    <scope>NUCLEOTIDE SEQUENCE [LARGE SCALE GENOMIC DNA]</scope>
    <source>
        <strain evidence="3">ATCC 55076</strain>
    </source>
</reference>
<dbReference type="STRING" id="1909395.BKM31_40875"/>
<accession>A0A1V0A9W7</accession>
<dbReference type="KEGG" id="noa:BKM31_40875"/>
<sequence>MINYHCTGGIAGDGVDLEARMTPQLTSGVLNVKWDMSYIGDARFGSPGYFAAGSRLSMEGVVDIDGAWEGQIRPKGGKDQEELVPGSFLTLPEGLSHGAAVTETGKVRLKPGALAIRFTPSAGEWMVNDTNGAVDYTGPWTLEHPPEPYEDHHHDVHKVSEANAVAKLTFKGTKVEYIGRREPGLGQVRVLLNGKEVTKGLVEPGKDTAGNDVTGTTTQETLWTSDTLEYKQHTLEIINVEAGKTAYLDAFKVTIGSIAEPPIHDQATCTMTNNPGTIDVTVGGTNSPSPTDDPDTDPPTDDPDPNNPNPNNPDPDDDDDVDSHATVGGDFVRVVTPTTTTTATTTVTPRSTGPTATKYYRAQVANTPSGGVETGVAPDADRPPYSLMAGGMALVMGTAGGGLLLRRRRAEHAGGAQ</sequence>
<dbReference type="Proteomes" id="UP000190797">
    <property type="component" value="Chromosome"/>
</dbReference>
<evidence type="ECO:0000313" key="3">
    <source>
        <dbReference type="Proteomes" id="UP000190797"/>
    </source>
</evidence>
<protein>
    <submittedName>
        <fullName evidence="2">Uncharacterized protein</fullName>
    </submittedName>
</protein>
<feature type="region of interest" description="Disordered" evidence="1">
    <location>
        <begin position="266"/>
        <end position="357"/>
    </location>
</feature>
<dbReference type="AlphaFoldDB" id="A0A1V0A9W7"/>
<keyword evidence="3" id="KW-1185">Reference proteome</keyword>
<evidence type="ECO:0000256" key="1">
    <source>
        <dbReference type="SAM" id="MobiDB-lite"/>
    </source>
</evidence>
<dbReference type="Gene3D" id="2.60.120.260">
    <property type="entry name" value="Galactose-binding domain-like"/>
    <property type="match status" value="1"/>
</dbReference>
<dbReference type="EMBL" id="CP017717">
    <property type="protein sequence ID" value="AQZ66963.1"/>
    <property type="molecule type" value="Genomic_DNA"/>
</dbReference>